<dbReference type="EMBL" id="JAATIP010000185">
    <property type="protein sequence ID" value="KAF4362240.1"/>
    <property type="molecule type" value="Genomic_DNA"/>
</dbReference>
<keyword evidence="9" id="KW-0472">Membrane</keyword>
<reference evidence="10 11" key="1">
    <citation type="journal article" date="2020" name="bioRxiv">
        <title>Sequence and annotation of 42 cannabis genomes reveals extensive copy number variation in cannabinoid synthesis and pathogen resistance genes.</title>
        <authorList>
            <person name="Mckernan K.J."/>
            <person name="Helbert Y."/>
            <person name="Kane L.T."/>
            <person name="Ebling H."/>
            <person name="Zhang L."/>
            <person name="Liu B."/>
            <person name="Eaton Z."/>
            <person name="Mclaughlin S."/>
            <person name="Kingan S."/>
            <person name="Baybayan P."/>
            <person name="Concepcion G."/>
            <person name="Jordan M."/>
            <person name="Riva A."/>
            <person name="Barbazuk W."/>
            <person name="Harkins T."/>
        </authorList>
    </citation>
    <scope>NUCLEOTIDE SEQUENCE [LARGE SCALE GENOMIC DNA]</scope>
    <source>
        <strain evidence="11">cv. Jamaican Lion 4</strain>
        <tissue evidence="10">Leaf</tissue>
    </source>
</reference>
<evidence type="ECO:0000256" key="4">
    <source>
        <dbReference type="ARBA" id="ARBA00022723"/>
    </source>
</evidence>
<dbReference type="PANTHER" id="PTHR47955">
    <property type="entry name" value="CYTOCHROME P450 FAMILY 71 PROTEIN"/>
    <property type="match status" value="1"/>
</dbReference>
<evidence type="ECO:0000256" key="2">
    <source>
        <dbReference type="ARBA" id="ARBA00010617"/>
    </source>
</evidence>
<dbReference type="Proteomes" id="UP000525078">
    <property type="component" value="Unassembled WGS sequence"/>
</dbReference>
<dbReference type="SUPFAM" id="SSF48264">
    <property type="entry name" value="Cytochrome P450"/>
    <property type="match status" value="3"/>
</dbReference>
<dbReference type="CDD" id="cd11072">
    <property type="entry name" value="CYP71-like"/>
    <property type="match status" value="3"/>
</dbReference>
<comment type="caution">
    <text evidence="10">The sequence shown here is derived from an EMBL/GenBank/DDBJ whole genome shotgun (WGS) entry which is preliminary data.</text>
</comment>
<keyword evidence="6 8" id="KW-0408">Iron</keyword>
<evidence type="ECO:0000256" key="7">
    <source>
        <dbReference type="ARBA" id="ARBA00023033"/>
    </source>
</evidence>
<organism evidence="10 11">
    <name type="scientific">Cannabis sativa</name>
    <name type="common">Hemp</name>
    <name type="synonym">Marijuana</name>
    <dbReference type="NCBI Taxonomy" id="3483"/>
    <lineage>
        <taxon>Eukaryota</taxon>
        <taxon>Viridiplantae</taxon>
        <taxon>Streptophyta</taxon>
        <taxon>Embryophyta</taxon>
        <taxon>Tracheophyta</taxon>
        <taxon>Spermatophyta</taxon>
        <taxon>Magnoliopsida</taxon>
        <taxon>eudicotyledons</taxon>
        <taxon>Gunneridae</taxon>
        <taxon>Pentapetalae</taxon>
        <taxon>rosids</taxon>
        <taxon>fabids</taxon>
        <taxon>Rosales</taxon>
        <taxon>Cannabaceae</taxon>
        <taxon>Cannabis</taxon>
    </lineage>
</organism>
<dbReference type="GO" id="GO:0016705">
    <property type="term" value="F:oxidoreductase activity, acting on paired donors, with incorporation or reduction of molecular oxygen"/>
    <property type="evidence" value="ECO:0007669"/>
    <property type="project" value="InterPro"/>
</dbReference>
<dbReference type="FunFam" id="1.10.630.10:FF:000008">
    <property type="entry name" value="Cytochrome P450 71D8"/>
    <property type="match status" value="3"/>
</dbReference>
<evidence type="ECO:0000256" key="8">
    <source>
        <dbReference type="PIRSR" id="PIRSR602401-1"/>
    </source>
</evidence>
<sequence>MELQLLPSYYFPIALLIISFAFLFKLVKRAPHHDHTKNSASKLPPGPWRLPLVGNIHQLIILLLGSNSLPHHTLRDLAKKHGQLMYLEIGQVPTIVVSSAEYAEEVMRTHDVVFASRPQMLVGKIMSYDFSGIAFSPYGEYWKQIRKICMQVLLNPKIVQTFQPIREEELFTLVEEIASSSSSSNDIGFDGPIINLTEKFKALTYNIISRAAFGKKSGDHEEFVLISKEALKDFGAFEVGEFFPFLSFLDKWIKGAKYERLQIKASKILENIMEEHIKENNEKSLSSSSSSSLSIVKSGKEEDLVDVLLKFHNNGDLGEFNLTKNNIKAVIMDIFIGGSETSSVTLDWAMAEMMRNPRVMKKAQDEVRKVVKKNGSIMNEGLLNEMKYLKSVVKETLRLHPPGALVPRECRENCEINGYQIPKKTRLIVNLWAIGRDPKYWIEPENFMPERFIESSIEFKGGNFEYIPFGAGRRICPGISFGLINVELPLAYLLYHFNWNLPNKMNHENLDMTEFVGASVSRRDDFINLIKRKLLEYLFHYSFSIFLTLFLFIMIIIPSYLIITLSSKKCSKTKVKITSTPKLPPGPKKLPLIGNLHNLIGSSLPHRWLSDLAKKYGPLMHLQLGEVPHIIVSSPEIAKEMMKTHDVNFSQRPFLLIASNYYGIDIAFAHYGDYWRQMRKICSEELLSPRRVQSFRSIREEEVFDLVQFVHSKVVSHDHHHHQQQPFNLSEKIFSLTYNITARAAFGKKCKEQRAFILAVEEGLKIASGFSVTEAFPSQTWLNWISHIKKNFEKNIETVEITLDNILDEHNKDKEAMINSHDYSNNTKCLLDVLLELQGSSELTVPLETTNIKAVIMDIFIAGSDTSSAVVEWTMLELLKNPTEMAKAQAEVRQVVFERKLGNVDETTLHELKFLKMVIKETMRLHPPGPLLVPRESRENCVMNGYHIPAKTKVLVNAWAIGRDPKYWSEAEKFYPERFIDSSIDFKGNNFEFIPFGGGRRMCPGVSFAMADIELILAQLLFHFDWKLPNGITHQNLDMSEVFGMTVRRKGDLYVIPIPINNCSLPHHSLTNLAKKYGPFMYLKIGQIPTIVVSSPEYAKEIMRTHDIIFANRPRTLASQILFYEGKSIIFAPHGEYWRQLRRICMQELLSPSRIHSFQPIREEEMFNMIDQLIASSKVGSSINLTRMVKSLTYGITARVAFGKKSSDHEEFISLVEEFLKSISGFEFSDVFPSLGFLDWNPRAKYESLKLRASRIMENIIKEHTHHDEEKEKSSGEGEDFVDVLLKFHNNNGDDIFLGGSETSAITVDWAMVEMIRNPRVMKKAQDEVRKIFGKKGLVNIETSINEMKYLKSIVKETLRLHPPAPLLLPRENREKGCIINGYEIPMKTKVIINVWAIGRDQKYWIEPENFMPERFVDCSVDFKGNNFEFLPFGGGRRICPGMSYGIINVEFILALLLYYFDWKLPNEMKYEDLDMKELFGSVVSRKDNLYLVPTTYVPL</sequence>
<comment type="similarity">
    <text evidence="2">Belongs to the cytochrome P450 family.</text>
</comment>
<evidence type="ECO:0000256" key="3">
    <source>
        <dbReference type="ARBA" id="ARBA00022617"/>
    </source>
</evidence>
<feature type="transmembrane region" description="Helical" evidence="9">
    <location>
        <begin position="538"/>
        <end position="563"/>
    </location>
</feature>
<keyword evidence="5" id="KW-0560">Oxidoreductase</keyword>
<evidence type="ECO:0000313" key="10">
    <source>
        <dbReference type="EMBL" id="KAF4362240.1"/>
    </source>
</evidence>
<comment type="cofactor">
    <cofactor evidence="1 8">
        <name>heme</name>
        <dbReference type="ChEBI" id="CHEBI:30413"/>
    </cofactor>
</comment>
<dbReference type="Gene3D" id="1.10.630.10">
    <property type="entry name" value="Cytochrome P450"/>
    <property type="match status" value="3"/>
</dbReference>
<evidence type="ECO:0000313" key="11">
    <source>
        <dbReference type="Proteomes" id="UP000525078"/>
    </source>
</evidence>
<evidence type="ECO:0000256" key="6">
    <source>
        <dbReference type="ARBA" id="ARBA00023004"/>
    </source>
</evidence>
<keyword evidence="7" id="KW-0503">Monooxygenase</keyword>
<dbReference type="GO" id="GO:0020037">
    <property type="term" value="F:heme binding"/>
    <property type="evidence" value="ECO:0007669"/>
    <property type="project" value="InterPro"/>
</dbReference>
<evidence type="ECO:0000256" key="9">
    <source>
        <dbReference type="SAM" id="Phobius"/>
    </source>
</evidence>
<dbReference type="PROSITE" id="PS00086">
    <property type="entry name" value="CYTOCHROME_P450"/>
    <property type="match status" value="3"/>
</dbReference>
<gene>
    <name evidence="10" type="ORF">F8388_008124</name>
</gene>
<evidence type="ECO:0000256" key="5">
    <source>
        <dbReference type="ARBA" id="ARBA00023002"/>
    </source>
</evidence>
<evidence type="ECO:0000256" key="1">
    <source>
        <dbReference type="ARBA" id="ARBA00001971"/>
    </source>
</evidence>
<dbReference type="GO" id="GO:0005506">
    <property type="term" value="F:iron ion binding"/>
    <property type="evidence" value="ECO:0007669"/>
    <property type="project" value="InterPro"/>
</dbReference>
<dbReference type="InterPro" id="IPR002401">
    <property type="entry name" value="Cyt_P450_E_grp-I"/>
</dbReference>
<dbReference type="InterPro" id="IPR017972">
    <property type="entry name" value="Cyt_P450_CS"/>
</dbReference>
<dbReference type="GO" id="GO:0004497">
    <property type="term" value="F:monooxygenase activity"/>
    <property type="evidence" value="ECO:0007669"/>
    <property type="project" value="UniProtKB-KW"/>
</dbReference>
<proteinExistence type="inferred from homology"/>
<feature type="binding site" description="axial binding residue" evidence="8">
    <location>
        <position position="1440"/>
    </location>
    <ligand>
        <name>heme</name>
        <dbReference type="ChEBI" id="CHEBI:30413"/>
    </ligand>
    <ligandPart>
        <name>Fe</name>
        <dbReference type="ChEBI" id="CHEBI:18248"/>
    </ligandPart>
</feature>
<keyword evidence="4 8" id="KW-0479">Metal-binding</keyword>
<keyword evidence="3 8" id="KW-0349">Heme</keyword>
<keyword evidence="9" id="KW-0812">Transmembrane</keyword>
<accession>A0A7J6EX27</accession>
<dbReference type="InterPro" id="IPR001128">
    <property type="entry name" value="Cyt_P450"/>
</dbReference>
<protein>
    <recommendedName>
        <fullName evidence="12">Cytochrome P450</fullName>
    </recommendedName>
</protein>
<dbReference type="Pfam" id="PF00067">
    <property type="entry name" value="p450"/>
    <property type="match status" value="3"/>
</dbReference>
<dbReference type="PRINTS" id="PR00463">
    <property type="entry name" value="EP450I"/>
</dbReference>
<dbReference type="InterPro" id="IPR036396">
    <property type="entry name" value="Cyt_P450_sf"/>
</dbReference>
<evidence type="ECO:0008006" key="12">
    <source>
        <dbReference type="Google" id="ProtNLM"/>
    </source>
</evidence>
<name>A0A7J6EX27_CANSA</name>
<dbReference type="PANTHER" id="PTHR47955:SF8">
    <property type="entry name" value="CYTOCHROME P450 71D11-LIKE"/>
    <property type="match status" value="1"/>
</dbReference>
<dbReference type="PRINTS" id="PR00385">
    <property type="entry name" value="P450"/>
</dbReference>
<feature type="transmembrane region" description="Helical" evidence="9">
    <location>
        <begin position="1442"/>
        <end position="1461"/>
    </location>
</feature>
<keyword evidence="9" id="KW-1133">Transmembrane helix</keyword>
<feature type="transmembrane region" description="Helical" evidence="9">
    <location>
        <begin position="6"/>
        <end position="27"/>
    </location>
</feature>